<gene>
    <name evidence="3" type="ORF">Rumeso_00513</name>
</gene>
<feature type="domain" description="Cell wall hydrolase SleB" evidence="2">
    <location>
        <begin position="109"/>
        <end position="218"/>
    </location>
</feature>
<dbReference type="STRING" id="442562.Rumeso_00513"/>
<evidence type="ECO:0000313" key="3">
    <source>
        <dbReference type="EMBL" id="EYD77786.1"/>
    </source>
</evidence>
<dbReference type="HOGENOM" id="CLU_086663_1_0_5"/>
<organism evidence="3 4">
    <name type="scientific">Rubellimicrobium mesophilum DSM 19309</name>
    <dbReference type="NCBI Taxonomy" id="442562"/>
    <lineage>
        <taxon>Bacteria</taxon>
        <taxon>Pseudomonadati</taxon>
        <taxon>Pseudomonadota</taxon>
        <taxon>Alphaproteobacteria</taxon>
        <taxon>Rhodobacterales</taxon>
        <taxon>Roseobacteraceae</taxon>
        <taxon>Rubellimicrobium</taxon>
    </lineage>
</organism>
<evidence type="ECO:0000313" key="4">
    <source>
        <dbReference type="Proteomes" id="UP000019666"/>
    </source>
</evidence>
<dbReference type="Pfam" id="PF07486">
    <property type="entry name" value="Hydrolase_2"/>
    <property type="match status" value="1"/>
</dbReference>
<evidence type="ECO:0000259" key="2">
    <source>
        <dbReference type="Pfam" id="PF07486"/>
    </source>
</evidence>
<dbReference type="Gene3D" id="1.10.10.2520">
    <property type="entry name" value="Cell wall hydrolase SleB, domain 1"/>
    <property type="match status" value="1"/>
</dbReference>
<dbReference type="GO" id="GO:0016787">
    <property type="term" value="F:hydrolase activity"/>
    <property type="evidence" value="ECO:0007669"/>
    <property type="project" value="InterPro"/>
</dbReference>
<sequence>MTVKFERATWRAIAVGSALAVLGAGSATASGADLDGHLESLLGVTRQGAEVSLAARDGALPPAAERGIATAEAEEPDLTSIEDLIAEADPKGDAEWECLSQAIYHEARGEPVEGQIAVAEVILNRRDSGRYPSTVCGVVEQGTGKRYQCQFSYYCDGLSDEIRDQRAWAEVGRVARVMIDGAPRGLTSGAMFYHTRAVEPYWAAKFTETAEIGAHLFYREGDEVRMASSASRASD</sequence>
<comment type="caution">
    <text evidence="3">The sequence shown here is derived from an EMBL/GenBank/DDBJ whole genome shotgun (WGS) entry which is preliminary data.</text>
</comment>
<dbReference type="EMBL" id="AOSK01000021">
    <property type="protein sequence ID" value="EYD77786.1"/>
    <property type="molecule type" value="Genomic_DNA"/>
</dbReference>
<feature type="chain" id="PRO_5001496266" description="Cell wall hydrolase SleB domain-containing protein" evidence="1">
    <location>
        <begin position="30"/>
        <end position="235"/>
    </location>
</feature>
<dbReference type="InterPro" id="IPR042047">
    <property type="entry name" value="SleB_dom1"/>
</dbReference>
<feature type="signal peptide" evidence="1">
    <location>
        <begin position="1"/>
        <end position="29"/>
    </location>
</feature>
<evidence type="ECO:0000256" key="1">
    <source>
        <dbReference type="SAM" id="SignalP"/>
    </source>
</evidence>
<dbReference type="OrthoDB" id="9785345at2"/>
<name>A0A017HTR3_9RHOB</name>
<dbReference type="InterPro" id="IPR011105">
    <property type="entry name" value="Cell_wall_hydrolase_SleB"/>
</dbReference>
<keyword evidence="1" id="KW-0732">Signal</keyword>
<dbReference type="Proteomes" id="UP000019666">
    <property type="component" value="Unassembled WGS sequence"/>
</dbReference>
<keyword evidence="4" id="KW-1185">Reference proteome</keyword>
<accession>A0A017HTR3</accession>
<reference evidence="3 4" key="1">
    <citation type="submission" date="2013-02" db="EMBL/GenBank/DDBJ databases">
        <authorList>
            <person name="Fiebig A."/>
            <person name="Goeker M."/>
            <person name="Klenk H.-P.P."/>
        </authorList>
    </citation>
    <scope>NUCLEOTIDE SEQUENCE [LARGE SCALE GENOMIC DNA]</scope>
    <source>
        <strain evidence="3 4">DSM 19309</strain>
    </source>
</reference>
<proteinExistence type="predicted"/>
<protein>
    <recommendedName>
        <fullName evidence="2">Cell wall hydrolase SleB domain-containing protein</fullName>
    </recommendedName>
</protein>
<dbReference type="RefSeq" id="WP_051521333.1">
    <property type="nucleotide sequence ID" value="NZ_KK088582.1"/>
</dbReference>
<dbReference type="AlphaFoldDB" id="A0A017HTR3"/>